<keyword evidence="6 8" id="KW-0472">Membrane</keyword>
<keyword evidence="3" id="KW-0645">Protease</keyword>
<keyword evidence="8" id="KW-1133">Transmembrane helix</keyword>
<keyword evidence="4" id="KW-0378">Hydrolase</keyword>
<dbReference type="InterPro" id="IPR004635">
    <property type="entry name" value="Pept_S49_SppA"/>
</dbReference>
<evidence type="ECO:0000256" key="8">
    <source>
        <dbReference type="SAM" id="Phobius"/>
    </source>
</evidence>
<dbReference type="CDD" id="cd07018">
    <property type="entry name" value="S49_SppA_67K_type"/>
    <property type="match status" value="1"/>
</dbReference>
<dbReference type="RefSeq" id="WP_096619896.1">
    <property type="nucleotide sequence ID" value="NZ_CP020663.1"/>
</dbReference>
<dbReference type="GO" id="GO:0008236">
    <property type="term" value="F:serine-type peptidase activity"/>
    <property type="evidence" value="ECO:0007669"/>
    <property type="project" value="UniProtKB-KW"/>
</dbReference>
<gene>
    <name evidence="10" type="ORF">BTN50_2051</name>
</gene>
<dbReference type="SUPFAM" id="SSF52096">
    <property type="entry name" value="ClpP/crotonase"/>
    <property type="match status" value="2"/>
</dbReference>
<comment type="subcellular location">
    <subcellularLocation>
        <location evidence="1">Membrane</location>
    </subcellularLocation>
</comment>
<dbReference type="KEGG" id="elux:BTN50_2051"/>
<comment type="similarity">
    <text evidence="2">Belongs to the peptidase S49 family.</text>
</comment>
<dbReference type="EMBL" id="CP020663">
    <property type="protein sequence ID" value="ATF10460.1"/>
    <property type="molecule type" value="Genomic_DNA"/>
</dbReference>
<feature type="active site" description="Proton donor/acceptor" evidence="7">
    <location>
        <position position="208"/>
    </location>
</feature>
<dbReference type="NCBIfam" id="TIGR00706">
    <property type="entry name" value="SppA_dom"/>
    <property type="match status" value="1"/>
</dbReference>
<dbReference type="InterPro" id="IPR002142">
    <property type="entry name" value="Peptidase_S49"/>
</dbReference>
<dbReference type="CDD" id="cd07023">
    <property type="entry name" value="S49_Sppa_N_C"/>
    <property type="match status" value="1"/>
</dbReference>
<dbReference type="Gene3D" id="3.90.226.10">
    <property type="entry name" value="2-enoyl-CoA Hydratase, Chain A, domain 1"/>
    <property type="match status" value="2"/>
</dbReference>
<proteinExistence type="inferred from homology"/>
<evidence type="ECO:0000313" key="10">
    <source>
        <dbReference type="EMBL" id="ATF10460.1"/>
    </source>
</evidence>
<evidence type="ECO:0000313" key="11">
    <source>
        <dbReference type="Proteomes" id="UP000218160"/>
    </source>
</evidence>
<dbReference type="Gene3D" id="6.20.330.10">
    <property type="match status" value="1"/>
</dbReference>
<feature type="transmembrane region" description="Helical" evidence="8">
    <location>
        <begin position="25"/>
        <end position="44"/>
    </location>
</feature>
<dbReference type="InterPro" id="IPR004634">
    <property type="entry name" value="Pept_S49_pIV"/>
</dbReference>
<dbReference type="GO" id="GO:0006465">
    <property type="term" value="P:signal peptide processing"/>
    <property type="evidence" value="ECO:0007669"/>
    <property type="project" value="InterPro"/>
</dbReference>
<accession>A0A291BBT0</accession>
<dbReference type="Pfam" id="PF01343">
    <property type="entry name" value="Peptidase_S49"/>
    <property type="match status" value="2"/>
</dbReference>
<evidence type="ECO:0000256" key="7">
    <source>
        <dbReference type="PIRSR" id="PIRSR001217-1"/>
    </source>
</evidence>
<dbReference type="InterPro" id="IPR047272">
    <property type="entry name" value="S49_SppA_C"/>
</dbReference>
<dbReference type="PANTHER" id="PTHR33209:SF1">
    <property type="entry name" value="PEPTIDASE S49 DOMAIN-CONTAINING PROTEIN"/>
    <property type="match status" value="1"/>
</dbReference>
<reference evidence="11" key="1">
    <citation type="submission" date="2017-04" db="EMBL/GenBank/DDBJ databases">
        <title>Genome evolution of the luminous symbionts of deep sea anglerfish.</title>
        <authorList>
            <person name="Hendry T.A."/>
        </authorList>
    </citation>
    <scope>NUCLEOTIDE SEQUENCE [LARGE SCALE GENOMIC DNA]</scope>
</reference>
<organism evidence="10 11">
    <name type="scientific">Candidatus Enterovibrio altilux</name>
    <dbReference type="NCBI Taxonomy" id="1927128"/>
    <lineage>
        <taxon>Bacteria</taxon>
        <taxon>Pseudomonadati</taxon>
        <taxon>Pseudomonadota</taxon>
        <taxon>Gammaproteobacteria</taxon>
        <taxon>Vibrionales</taxon>
        <taxon>Vibrionaceae</taxon>
        <taxon>Enterovibrio</taxon>
    </lineage>
</organism>
<evidence type="ECO:0000256" key="4">
    <source>
        <dbReference type="ARBA" id="ARBA00022801"/>
    </source>
</evidence>
<dbReference type="Proteomes" id="UP000218160">
    <property type="component" value="Chromosome 2"/>
</dbReference>
<evidence type="ECO:0000256" key="2">
    <source>
        <dbReference type="ARBA" id="ARBA00008683"/>
    </source>
</evidence>
<keyword evidence="5" id="KW-0720">Serine protease</keyword>
<feature type="domain" description="Peptidase S49" evidence="9">
    <location>
        <begin position="140"/>
        <end position="296"/>
    </location>
</feature>
<feature type="domain" description="Peptidase S49" evidence="9">
    <location>
        <begin position="392"/>
        <end position="541"/>
    </location>
</feature>
<evidence type="ECO:0000256" key="1">
    <source>
        <dbReference type="ARBA" id="ARBA00004370"/>
    </source>
</evidence>
<keyword evidence="8" id="KW-0812">Transmembrane</keyword>
<evidence type="ECO:0000259" key="9">
    <source>
        <dbReference type="Pfam" id="PF01343"/>
    </source>
</evidence>
<dbReference type="NCBIfam" id="TIGR00705">
    <property type="entry name" value="SppA_67K"/>
    <property type="match status" value="1"/>
</dbReference>
<keyword evidence="11" id="KW-1185">Reference proteome</keyword>
<protein>
    <submittedName>
        <fullName evidence="10">Signal peptide peptidase SppA</fullName>
    </submittedName>
</protein>
<dbReference type="PIRSF" id="PIRSF001217">
    <property type="entry name" value="Protease_4_SppA"/>
    <property type="match status" value="1"/>
</dbReference>
<evidence type="ECO:0000256" key="3">
    <source>
        <dbReference type="ARBA" id="ARBA00022670"/>
    </source>
</evidence>
<dbReference type="AlphaFoldDB" id="A0A291BBT0"/>
<dbReference type="InterPro" id="IPR047217">
    <property type="entry name" value="S49_SppA_67K_type_N"/>
</dbReference>
<name>A0A291BBT0_9GAMM</name>
<evidence type="ECO:0000256" key="5">
    <source>
        <dbReference type="ARBA" id="ARBA00022825"/>
    </source>
</evidence>
<dbReference type="InterPro" id="IPR029045">
    <property type="entry name" value="ClpP/crotonase-like_dom_sf"/>
</dbReference>
<sequence length="618" mass="68301">MKKFFKFLSIFFKWCWTILSFSRQLLLNLLFIGVLIAIYFNFIMKDTEYSNYMEQHAHALLVDLSGPIVEKAYSHTPYDLAIRALSGRTNVTETVLFDVVAKIRTAANDNNINGMVLNLDYMSKTSLTTLQYIAKAIKEFKATGKPVIAFGDNYSQSQYYLASYADEVIMIPEGLVSLKGYGVYNLYYKNLLKSLNINTHIFRGGAYKSYVEPYIRTDMSQKARENNSIWLKQLWSTYINDIATNRGVTAESLSLDTERLLDAIKIENGDYAAVAQNLGLVDVLLTRQQTHTRLAEIFGSDGQDSYNYTSIYGYHAKDLTPSKTDQIAVVVASGTIIDGSAGEGTVGGDTTAAILRTARFNDAIKAVILRVDSSGGSAYASEIIHHEVNALVNAGKPVVVSMSEVAASGGYSISSSANRILAQAATITGSIGVISIYNTIEDALAKCGIYSDGIGTTPFVGLQTTRPMPEKISEILQLSTDHSYQHFIEQVANDRHISVADVQLIAQGQVWTGHDAMKYGLVDQIGDFDDAIVIAAELANISEYSLNWMHEPLTPIQQLFYDIIAQVMTTVSIDTQFERPSIIKRLATSAISEINNLNNLNDPNGRYTLCQNCSYFDN</sequence>
<dbReference type="PANTHER" id="PTHR33209">
    <property type="entry name" value="PROTEASE 4"/>
    <property type="match status" value="1"/>
</dbReference>
<dbReference type="GO" id="GO:0016020">
    <property type="term" value="C:membrane"/>
    <property type="evidence" value="ECO:0007669"/>
    <property type="project" value="UniProtKB-SubCell"/>
</dbReference>
<evidence type="ECO:0000256" key="6">
    <source>
        <dbReference type="ARBA" id="ARBA00023136"/>
    </source>
</evidence>
<feature type="active site" description="Nucleophile" evidence="7">
    <location>
        <position position="408"/>
    </location>
</feature>